<proteinExistence type="predicted"/>
<gene>
    <name evidence="2" type="ORF">Moror_9316</name>
</gene>
<feature type="compositionally biased region" description="Polar residues" evidence="1">
    <location>
        <begin position="725"/>
        <end position="742"/>
    </location>
</feature>
<protein>
    <submittedName>
        <fullName evidence="2">Uncharacterized protein</fullName>
    </submittedName>
</protein>
<feature type="compositionally biased region" description="Polar residues" evidence="1">
    <location>
        <begin position="387"/>
        <end position="398"/>
    </location>
</feature>
<sequence length="907" mass="98185">MNDVSMSSSSVSSSSSTVLNHRSPPLQTTTKGLSPPPPPQSHSPRNNSITRDTPNSTLAAMLADALSDAESYKRKYTEEKRRADYFEKLSEAFKQAVVEAKPNPAAPSSSPIMNKPASPSTTPTGAAQPSQPANSPTDPGSTPAASNQSNTMLADPKSLSDLIEQLSQDAYRASCARDDEHARRLCIASLWKQLRDYLDLLDVQSKQAREALDKRVEMGGGDMLEVQRAELVEVQNAQLPALRDVATFTRVYDENGRETVNIIPNSTGHSPTVLRKEIKSHHSHSQSHGRRPRSGSLEPPPDGYPPHKRSRNQYPASNPNYPPQPQQIYLDPSPMPGYVGSPVFHEYQPLPPQHQPHPPAANSPPKKHQHIQPQPNTGAPQPPYYSTFHSRSDTQTQRGRPPAPSSSSSSRKRERSPEYSTYDGYPPQAMAPPPPPTPQERRERRERRRSRSRSVSSDRSLDEMLLDATAGDEAQTPNGTQLPPIRYAGSGKGDRRDYPYPQNQLPPPQLPPPPQGRTMYPHPPPPPPPAVNGRYRSPSPRSSDRERDRANSGGSTSSGYFTSVLGKTSNSKGRSPPASGPGDRSVLILDKASKSLPAIGTVEERGDRGGVVNAPETLHLHPTHPPPHSSSSQSQGSLSQPPPQGYPPTNSAGQRICRQCGQPGRYKEGKCVEKWGPGPWGPGTVCDRCRKKMKRVERRGTLEQAQMLAAKQAEQARANAALANSQHNLGSPPNHLQRSDTVPNMAPSRDASFVYSSQSQATVEASGYGSFRGREYTRERADSTSRSARGTPSRSRRTSPSPPQQQLAPPRTIVPAPLPRVSPRPPSSHSHAGSRHSQSGGSVDADADADADGSADGDDATSAHDDVDRAVSAAAGVDDDKQEKGGEVEEDLLEAIDAAESQAMKDE</sequence>
<feature type="compositionally biased region" description="Polar residues" evidence="1">
    <location>
        <begin position="117"/>
        <end position="152"/>
    </location>
</feature>
<dbReference type="HOGENOM" id="CLU_320063_0_0_1"/>
<feature type="compositionally biased region" description="Low complexity" evidence="1">
    <location>
        <begin position="784"/>
        <end position="793"/>
    </location>
</feature>
<dbReference type="OrthoDB" id="2162994at2759"/>
<feature type="compositionally biased region" description="Basic and acidic residues" evidence="1">
    <location>
        <begin position="878"/>
        <end position="887"/>
    </location>
</feature>
<feature type="compositionally biased region" description="Polar residues" evidence="1">
    <location>
        <begin position="45"/>
        <end position="57"/>
    </location>
</feature>
<feature type="compositionally biased region" description="Pro residues" evidence="1">
    <location>
        <begin position="504"/>
        <end position="530"/>
    </location>
</feature>
<feature type="region of interest" description="Disordered" evidence="1">
    <location>
        <begin position="1"/>
        <end position="62"/>
    </location>
</feature>
<evidence type="ECO:0000256" key="1">
    <source>
        <dbReference type="SAM" id="MobiDB-lite"/>
    </source>
</evidence>
<feature type="compositionally biased region" description="Acidic residues" evidence="1">
    <location>
        <begin position="845"/>
        <end position="859"/>
    </location>
</feature>
<feature type="region of interest" description="Disordered" evidence="1">
    <location>
        <begin position="100"/>
        <end position="152"/>
    </location>
</feature>
<keyword evidence="3" id="KW-1185">Reference proteome</keyword>
<reference evidence="2 3" key="1">
    <citation type="journal article" date="2014" name="BMC Genomics">
        <title>Genome and secretome analysis of the hemibiotrophic fungal pathogen, Moniliophthora roreri, which causes frosty pod rot disease of cacao: mechanisms of the biotrophic and necrotrophic phases.</title>
        <authorList>
            <person name="Meinhardt L.W."/>
            <person name="Costa G.G.L."/>
            <person name="Thomazella D.P.T."/>
            <person name="Teixeira P.J.P.L."/>
            <person name="Carazzolle M.F."/>
            <person name="Schuster S.C."/>
            <person name="Carlson J.E."/>
            <person name="Guiltinan M.J."/>
            <person name="Mieczkowski P."/>
            <person name="Farmer A."/>
            <person name="Ramaraj T."/>
            <person name="Crozier J."/>
            <person name="Davis R.E."/>
            <person name="Shao J."/>
            <person name="Melnick R.L."/>
            <person name="Pereira G.A.G."/>
            <person name="Bailey B.A."/>
        </authorList>
    </citation>
    <scope>NUCLEOTIDE SEQUENCE [LARGE SCALE GENOMIC DNA]</scope>
    <source>
        <strain evidence="2 3">MCA 2997</strain>
    </source>
</reference>
<dbReference type="EMBL" id="AWSO01000973">
    <property type="protein sequence ID" value="ESK86126.1"/>
    <property type="molecule type" value="Genomic_DNA"/>
</dbReference>
<feature type="compositionally biased region" description="Pro residues" evidence="1">
    <location>
        <begin position="816"/>
        <end position="826"/>
    </location>
</feature>
<dbReference type="Proteomes" id="UP000017559">
    <property type="component" value="Unassembled WGS sequence"/>
</dbReference>
<feature type="compositionally biased region" description="Basic and acidic residues" evidence="1">
    <location>
        <begin position="772"/>
        <end position="783"/>
    </location>
</feature>
<accession>V2X044</accession>
<evidence type="ECO:0000313" key="2">
    <source>
        <dbReference type="EMBL" id="ESK86126.1"/>
    </source>
</evidence>
<feature type="compositionally biased region" description="Basic residues" evidence="1">
    <location>
        <begin position="278"/>
        <end position="293"/>
    </location>
</feature>
<organism evidence="2 3">
    <name type="scientific">Moniliophthora roreri (strain MCA 2997)</name>
    <name type="common">Cocoa frosty pod rot fungus</name>
    <name type="synonym">Crinipellis roreri</name>
    <dbReference type="NCBI Taxonomy" id="1381753"/>
    <lineage>
        <taxon>Eukaryota</taxon>
        <taxon>Fungi</taxon>
        <taxon>Dikarya</taxon>
        <taxon>Basidiomycota</taxon>
        <taxon>Agaricomycotina</taxon>
        <taxon>Agaricomycetes</taxon>
        <taxon>Agaricomycetidae</taxon>
        <taxon>Agaricales</taxon>
        <taxon>Marasmiineae</taxon>
        <taxon>Marasmiaceae</taxon>
        <taxon>Moniliophthora</taxon>
    </lineage>
</organism>
<feature type="compositionally biased region" description="Polar residues" evidence="1">
    <location>
        <begin position="754"/>
        <end position="763"/>
    </location>
</feature>
<dbReference type="KEGG" id="mrr:Moror_9316"/>
<feature type="compositionally biased region" description="Low complexity" evidence="1">
    <location>
        <begin position="827"/>
        <end position="844"/>
    </location>
</feature>
<feature type="compositionally biased region" description="Low complexity" evidence="1">
    <location>
        <begin position="100"/>
        <end position="111"/>
    </location>
</feature>
<name>V2X044_MONRO</name>
<dbReference type="AlphaFoldDB" id="V2X044"/>
<feature type="compositionally biased region" description="Low complexity" evidence="1">
    <location>
        <begin position="629"/>
        <end position="639"/>
    </location>
</feature>
<comment type="caution">
    <text evidence="2">The sequence shown here is derived from an EMBL/GenBank/DDBJ whole genome shotgun (WGS) entry which is preliminary data.</text>
</comment>
<feature type="compositionally biased region" description="Pro residues" evidence="1">
    <location>
        <begin position="349"/>
        <end position="362"/>
    </location>
</feature>
<feature type="region of interest" description="Disordered" evidence="1">
    <location>
        <begin position="716"/>
        <end position="907"/>
    </location>
</feature>
<feature type="region of interest" description="Disordered" evidence="1">
    <location>
        <begin position="277"/>
        <end position="657"/>
    </location>
</feature>
<feature type="compositionally biased region" description="Pro residues" evidence="1">
    <location>
        <begin position="429"/>
        <end position="438"/>
    </location>
</feature>
<feature type="compositionally biased region" description="Low complexity" evidence="1">
    <location>
        <begin position="1"/>
        <end position="16"/>
    </location>
</feature>
<evidence type="ECO:0000313" key="3">
    <source>
        <dbReference type="Proteomes" id="UP000017559"/>
    </source>
</evidence>
<feature type="compositionally biased region" description="Polar residues" evidence="1">
    <location>
        <begin position="17"/>
        <end position="32"/>
    </location>
</feature>